<dbReference type="AlphaFoldDB" id="A0A927B1D3"/>
<name>A0A927B1D3_9BACT</name>
<evidence type="ECO:0000256" key="1">
    <source>
        <dbReference type="SAM" id="MobiDB-lite"/>
    </source>
</evidence>
<proteinExistence type="predicted"/>
<dbReference type="RefSeq" id="WP_191039402.1">
    <property type="nucleotide sequence ID" value="NZ_JACXAA010000004.1"/>
</dbReference>
<dbReference type="Proteomes" id="UP000653797">
    <property type="component" value="Unassembled WGS sequence"/>
</dbReference>
<protein>
    <submittedName>
        <fullName evidence="2">Uncharacterized protein</fullName>
    </submittedName>
</protein>
<keyword evidence="3" id="KW-1185">Reference proteome</keyword>
<evidence type="ECO:0000313" key="3">
    <source>
        <dbReference type="Proteomes" id="UP000653797"/>
    </source>
</evidence>
<feature type="compositionally biased region" description="Polar residues" evidence="1">
    <location>
        <begin position="12"/>
        <end position="24"/>
    </location>
</feature>
<evidence type="ECO:0000313" key="2">
    <source>
        <dbReference type="EMBL" id="MBD2753754.1"/>
    </source>
</evidence>
<feature type="region of interest" description="Disordered" evidence="1">
    <location>
        <begin position="1"/>
        <end position="35"/>
    </location>
</feature>
<sequence length="124" mass="13838">MNTDANYRGRNSYANSSPQTAQSGPNPPLSPDDWQPVHADVYAIQTDLLRVVDEFLCGVSPIQAINNLLEYWLITSAPDLTKTVNNRQISTALDLVNFLDKLRDINEALRTETSAFDEKEVSRG</sequence>
<gene>
    <name evidence="2" type="ORF">IC230_12690</name>
</gene>
<organism evidence="2 3">
    <name type="scientific">Spirosoma validum</name>
    <dbReference type="NCBI Taxonomy" id="2771355"/>
    <lineage>
        <taxon>Bacteria</taxon>
        <taxon>Pseudomonadati</taxon>
        <taxon>Bacteroidota</taxon>
        <taxon>Cytophagia</taxon>
        <taxon>Cytophagales</taxon>
        <taxon>Cytophagaceae</taxon>
        <taxon>Spirosoma</taxon>
    </lineage>
</organism>
<dbReference type="EMBL" id="JACXAA010000004">
    <property type="protein sequence ID" value="MBD2753754.1"/>
    <property type="molecule type" value="Genomic_DNA"/>
</dbReference>
<reference evidence="2" key="1">
    <citation type="submission" date="2020-09" db="EMBL/GenBank/DDBJ databases">
        <authorList>
            <person name="Kim M.K."/>
        </authorList>
    </citation>
    <scope>NUCLEOTIDE SEQUENCE</scope>
    <source>
        <strain evidence="2">BT704</strain>
    </source>
</reference>
<comment type="caution">
    <text evidence="2">The sequence shown here is derived from an EMBL/GenBank/DDBJ whole genome shotgun (WGS) entry which is preliminary data.</text>
</comment>
<accession>A0A927B1D3</accession>